<dbReference type="GO" id="GO:0012505">
    <property type="term" value="C:endomembrane system"/>
    <property type="evidence" value="ECO:0007669"/>
    <property type="project" value="UniProtKB-SubCell"/>
</dbReference>
<evidence type="ECO:0000256" key="1">
    <source>
        <dbReference type="ARBA" id="ARBA00004127"/>
    </source>
</evidence>
<comment type="similarity">
    <text evidence="2 9">Belongs to the tetraspanin (TM4SF) family.</text>
</comment>
<sequence>MACLTFVKVMMVAFNLLIFLGGGNLLAVGIWVTVDGGTFLKVIGPFPEDPVHAVNVGFFCIATGGVLVLLGLLGCCGVQKESRCLLVAFFSIILIIFIAEVAAGVMTLAFTSLSEDIFKTWAGSALQTQYGKDRVVTGMWNSTMTELKCCGLTNYTDFTNSYYYNTNHQSYPPSCCLGNTTSACREEDAQANMVPGCFEQLLVSMQRSIAVIGGIALGVCALELAAMVMSMCLYVIWRGQEAEHCMEME</sequence>
<protein>
    <recommendedName>
        <fullName evidence="9">Tetraspanin</fullName>
    </recommendedName>
</protein>
<keyword evidence="10" id="KW-1185">Reference proteome</keyword>
<feature type="transmembrane region" description="Helical" evidence="9">
    <location>
        <begin position="12"/>
        <end position="32"/>
    </location>
</feature>
<evidence type="ECO:0000313" key="11">
    <source>
        <dbReference type="RefSeq" id="XP_030646998.1"/>
    </source>
</evidence>
<comment type="subunit">
    <text evidence="7">Interacts with SLC19A2. Interacts with NTRK1/TRKA.</text>
</comment>
<evidence type="ECO:0000313" key="10">
    <source>
        <dbReference type="Proteomes" id="UP000504632"/>
    </source>
</evidence>
<evidence type="ECO:0000256" key="4">
    <source>
        <dbReference type="ARBA" id="ARBA00022989"/>
    </source>
</evidence>
<dbReference type="RefSeq" id="XP_030646998.1">
    <property type="nucleotide sequence ID" value="XM_030791138.1"/>
</dbReference>
<feature type="transmembrane region" description="Helical" evidence="9">
    <location>
        <begin position="52"/>
        <end position="73"/>
    </location>
</feature>
<dbReference type="CDD" id="cd03156">
    <property type="entry name" value="uroplakin_I_like_LEL"/>
    <property type="match status" value="1"/>
</dbReference>
<keyword evidence="6" id="KW-0325">Glycoprotein</keyword>
<evidence type="ECO:0000256" key="2">
    <source>
        <dbReference type="ARBA" id="ARBA00006840"/>
    </source>
</evidence>
<dbReference type="AlphaFoldDB" id="A0A6J2WR45"/>
<dbReference type="PRINTS" id="PR00259">
    <property type="entry name" value="TMFOUR"/>
</dbReference>
<dbReference type="InterPro" id="IPR008952">
    <property type="entry name" value="Tetraspanin_EC2_sf"/>
</dbReference>
<evidence type="ECO:0000256" key="7">
    <source>
        <dbReference type="ARBA" id="ARBA00046464"/>
    </source>
</evidence>
<name>A0A6J2WR45_CHACN</name>
<evidence type="ECO:0000256" key="8">
    <source>
        <dbReference type="ARBA" id="ARBA00054958"/>
    </source>
</evidence>
<accession>A0A6J2WR45</accession>
<dbReference type="OrthoDB" id="6134317at2759"/>
<dbReference type="Pfam" id="PF00335">
    <property type="entry name" value="Tetraspanin"/>
    <property type="match status" value="1"/>
</dbReference>
<keyword evidence="4 9" id="KW-1133">Transmembrane helix</keyword>
<dbReference type="PANTHER" id="PTHR19282">
    <property type="entry name" value="TETRASPANIN"/>
    <property type="match status" value="1"/>
</dbReference>
<evidence type="ECO:0000256" key="3">
    <source>
        <dbReference type="ARBA" id="ARBA00022692"/>
    </source>
</evidence>
<evidence type="ECO:0000256" key="6">
    <source>
        <dbReference type="ARBA" id="ARBA00023180"/>
    </source>
</evidence>
<dbReference type="PIRSF" id="PIRSF002419">
    <property type="entry name" value="Tetraspanin"/>
    <property type="match status" value="1"/>
</dbReference>
<dbReference type="CTD" id="10103"/>
<evidence type="ECO:0000256" key="9">
    <source>
        <dbReference type="RuleBase" id="RU361218"/>
    </source>
</evidence>
<proteinExistence type="inferred from homology"/>
<reference evidence="11" key="1">
    <citation type="submission" date="2025-08" db="UniProtKB">
        <authorList>
            <consortium name="RefSeq"/>
        </authorList>
    </citation>
    <scope>IDENTIFICATION</scope>
</reference>
<evidence type="ECO:0000256" key="5">
    <source>
        <dbReference type="ARBA" id="ARBA00023136"/>
    </source>
</evidence>
<dbReference type="InterPro" id="IPR000301">
    <property type="entry name" value="Tetraspanin_animals"/>
</dbReference>
<comment type="subcellular location">
    <subcellularLocation>
        <location evidence="1">Endomembrane system</location>
        <topology evidence="1">Multi-pass membrane protein</topology>
    </subcellularLocation>
    <subcellularLocation>
        <location evidence="9">Membrane</location>
        <topology evidence="9">Multi-pass membrane protein</topology>
    </subcellularLocation>
</comment>
<gene>
    <name evidence="11" type="primary">tspan1</name>
</gene>
<dbReference type="PANTHER" id="PTHR19282:SF216">
    <property type="entry name" value="TETRASPANIN-1"/>
    <property type="match status" value="1"/>
</dbReference>
<keyword evidence="5 9" id="KW-0472">Membrane</keyword>
<dbReference type="InParanoid" id="A0A6J2WR45"/>
<comment type="function">
    <text evidence="8">Structural component of specialized membrane microdomains known as tetraspanin-enriched microdomains (TERMs), which act as platforms for receptor clustering and signaling. Participates thereby in diverse biological functions such as cell signal transduction, adhesion, migration and protein trafficking. Regulates neuronal differentiation in response to NGF by facilitating NGF-mediated activation of NTRK1/TRKA receptor tyrosine kinase and subsequent downstream signaling pathways. Plays a role in the inhibition of TNFalpha-induced apoptosis. Mechanistically, inhibits the NF-kappa-B signaling pathway by blocking phosphorylation of CHUK. Also promotes the stability of the thiamine transporter 1/SLC19A2 in intestinal epithelial cells leading to an increase of thiamine uptake process.</text>
</comment>
<dbReference type="Gene3D" id="1.10.1450.10">
    <property type="entry name" value="Tetraspanin"/>
    <property type="match status" value="1"/>
</dbReference>
<dbReference type="InterPro" id="IPR018499">
    <property type="entry name" value="Tetraspanin/Peripherin"/>
</dbReference>
<dbReference type="SUPFAM" id="SSF48652">
    <property type="entry name" value="Tetraspanin"/>
    <property type="match status" value="1"/>
</dbReference>
<organism evidence="10 11">
    <name type="scientific">Chanos chanos</name>
    <name type="common">Milkfish</name>
    <name type="synonym">Mugil chanos</name>
    <dbReference type="NCBI Taxonomy" id="29144"/>
    <lineage>
        <taxon>Eukaryota</taxon>
        <taxon>Metazoa</taxon>
        <taxon>Chordata</taxon>
        <taxon>Craniata</taxon>
        <taxon>Vertebrata</taxon>
        <taxon>Euteleostomi</taxon>
        <taxon>Actinopterygii</taxon>
        <taxon>Neopterygii</taxon>
        <taxon>Teleostei</taxon>
        <taxon>Ostariophysi</taxon>
        <taxon>Gonorynchiformes</taxon>
        <taxon>Chanidae</taxon>
        <taxon>Chanos</taxon>
    </lineage>
</organism>
<feature type="transmembrane region" description="Helical" evidence="9">
    <location>
        <begin position="209"/>
        <end position="237"/>
    </location>
</feature>
<dbReference type="GeneID" id="115827333"/>
<keyword evidence="3 9" id="KW-0812">Transmembrane</keyword>
<feature type="transmembrane region" description="Helical" evidence="9">
    <location>
        <begin position="85"/>
        <end position="110"/>
    </location>
</feature>
<dbReference type="Proteomes" id="UP000504632">
    <property type="component" value="Chromosome 14"/>
</dbReference>
<dbReference type="GO" id="GO:0005886">
    <property type="term" value="C:plasma membrane"/>
    <property type="evidence" value="ECO:0007669"/>
    <property type="project" value="TreeGrafter"/>
</dbReference>